<dbReference type="NCBIfam" id="TIGR00762">
    <property type="entry name" value="DegV"/>
    <property type="match status" value="1"/>
</dbReference>
<evidence type="ECO:0000313" key="4">
    <source>
        <dbReference type="Proteomes" id="UP000277293"/>
    </source>
</evidence>
<dbReference type="PROSITE" id="PS51482">
    <property type="entry name" value="DEGV"/>
    <property type="match status" value="1"/>
</dbReference>
<dbReference type="EMBL" id="CP032620">
    <property type="protein sequence ID" value="AYF94308.1"/>
    <property type="molecule type" value="Genomic_DNA"/>
</dbReference>
<dbReference type="Gene3D" id="2.20.28.50">
    <property type="entry name" value="degv family protein"/>
    <property type="match status" value="1"/>
</dbReference>
<proteinExistence type="predicted"/>
<name>A0ABM6Z9Z8_9STRE</name>
<dbReference type="PANTHER" id="PTHR33434:SF2">
    <property type="entry name" value="FATTY ACID-BINDING PROTEIN TM_1468"/>
    <property type="match status" value="1"/>
</dbReference>
<comment type="function">
    <text evidence="1">May bind long-chain fatty acids, such as palmitate, and may play a role in lipid transport or fatty acid metabolism.</text>
</comment>
<dbReference type="Pfam" id="PF02645">
    <property type="entry name" value="DegV"/>
    <property type="match status" value="1"/>
</dbReference>
<dbReference type="InterPro" id="IPR003797">
    <property type="entry name" value="DegV"/>
</dbReference>
<accession>A0ABM6Z9Z8</accession>
<dbReference type="Gene3D" id="3.30.1180.10">
    <property type="match status" value="1"/>
</dbReference>
<dbReference type="Gene3D" id="3.40.50.10440">
    <property type="entry name" value="Dihydroxyacetone kinase, domain 1"/>
    <property type="match status" value="1"/>
</dbReference>
<keyword evidence="2" id="KW-0446">Lipid-binding</keyword>
<dbReference type="InterPro" id="IPR043168">
    <property type="entry name" value="DegV_C"/>
</dbReference>
<organism evidence="3 4">
    <name type="scientific">Streptococcus koreensis</name>
    <dbReference type="NCBI Taxonomy" id="2382163"/>
    <lineage>
        <taxon>Bacteria</taxon>
        <taxon>Bacillati</taxon>
        <taxon>Bacillota</taxon>
        <taxon>Bacilli</taxon>
        <taxon>Lactobacillales</taxon>
        <taxon>Streptococcaceae</taxon>
        <taxon>Streptococcus</taxon>
    </lineage>
</organism>
<evidence type="ECO:0000313" key="3">
    <source>
        <dbReference type="EMBL" id="AYF94308.1"/>
    </source>
</evidence>
<reference evidence="4" key="1">
    <citation type="submission" date="2018-09" db="EMBL/GenBank/DDBJ databases">
        <title>Complete genome sequence of Streptococcus sp. KCOM 2890 (=JS71).</title>
        <authorList>
            <person name="Kook J.-K."/>
            <person name="Park S.-N."/>
            <person name="Lim Y.K."/>
        </authorList>
    </citation>
    <scope>NUCLEOTIDE SEQUENCE [LARGE SCALE GENOMIC DNA]</scope>
    <source>
        <strain evidence="4">JS71</strain>
    </source>
</reference>
<dbReference type="SUPFAM" id="SSF82549">
    <property type="entry name" value="DAK1/DegV-like"/>
    <property type="match status" value="1"/>
</dbReference>
<evidence type="ECO:0000256" key="1">
    <source>
        <dbReference type="ARBA" id="ARBA00003238"/>
    </source>
</evidence>
<protein>
    <submittedName>
        <fullName evidence="3">DegV family protein</fullName>
    </submittedName>
</protein>
<dbReference type="InterPro" id="IPR050270">
    <property type="entry name" value="DegV_domain_contain"/>
</dbReference>
<dbReference type="RefSeq" id="WP_120701807.1">
    <property type="nucleotide sequence ID" value="NZ_CP032620.1"/>
</dbReference>
<gene>
    <name evidence="3" type="ORF">D7D50_06765</name>
</gene>
<dbReference type="PANTHER" id="PTHR33434">
    <property type="entry name" value="DEGV DOMAIN-CONTAINING PROTEIN DR_1986-RELATED"/>
    <property type="match status" value="1"/>
</dbReference>
<dbReference type="Proteomes" id="UP000277293">
    <property type="component" value="Chromosome"/>
</dbReference>
<keyword evidence="4" id="KW-1185">Reference proteome</keyword>
<sequence>MTWKIIADSGCDYRTYESAAPDTSFVSVPLTIQIGETIYTDDDNLDTDKMMEDMYATTTASKSACPSPDDYMRAFEGADNIIVVTITGTLSGSHNSAQVAKKLYQEEHPTTNIHVIDSLSAGGEVDLLVRKLHQLIAQDLDFDQVVEVITKYQEKTKLIFVLAKVDNLVKNGRLNKIIGTVVGLLNIRMVGQASDTGTLELLHKARGQKKAISTTFEEMLKACYKGGHITIAHRRNEKFVEQLSALVHEKFANADIEVLPTSGLCSFYAEEGGLLIGYEI</sequence>
<evidence type="ECO:0000256" key="2">
    <source>
        <dbReference type="ARBA" id="ARBA00023121"/>
    </source>
</evidence>